<dbReference type="EMBL" id="JAFBCF010000001">
    <property type="protein sequence ID" value="MBM7798688.1"/>
    <property type="molecule type" value="Genomic_DNA"/>
</dbReference>
<evidence type="ECO:0000313" key="2">
    <source>
        <dbReference type="EMBL" id="MBM7798688.1"/>
    </source>
</evidence>
<dbReference type="Proteomes" id="UP000704762">
    <property type="component" value="Unassembled WGS sequence"/>
</dbReference>
<sequence length="153" mass="16122">MPFTVTAPAELKLAPDRTGTTTFTVTNLTGRPVRARLMPRGDRGAETFSFAVVGGAEIPMSVGSTITADVRVVVPPTAPAGQHLLILEVVAEDDTETVVGQSVAFSVGAPSVVPVRPRRKYHWLRIALIVLLSLFALIGLLVVGIIVLAVVSN</sequence>
<keyword evidence="1" id="KW-1133">Transmembrane helix</keyword>
<accession>A0ABS2RI67</accession>
<proteinExistence type="predicted"/>
<keyword evidence="3" id="KW-1185">Reference proteome</keyword>
<evidence type="ECO:0000313" key="3">
    <source>
        <dbReference type="Proteomes" id="UP000704762"/>
    </source>
</evidence>
<evidence type="ECO:0000256" key="1">
    <source>
        <dbReference type="SAM" id="Phobius"/>
    </source>
</evidence>
<name>A0ABS2RI67_9ACTN</name>
<gene>
    <name evidence="2" type="ORF">JOE57_001609</name>
</gene>
<keyword evidence="1" id="KW-0812">Transmembrane</keyword>
<reference evidence="2 3" key="1">
    <citation type="submission" date="2021-01" db="EMBL/GenBank/DDBJ databases">
        <title>Sequencing the genomes of 1000 actinobacteria strains.</title>
        <authorList>
            <person name="Klenk H.-P."/>
        </authorList>
    </citation>
    <scope>NUCLEOTIDE SEQUENCE [LARGE SCALE GENOMIC DNA]</scope>
    <source>
        <strain evidence="2 3">DSM 18662</strain>
    </source>
</reference>
<dbReference type="RefSeq" id="WP_204917203.1">
    <property type="nucleotide sequence ID" value="NZ_BAAAQP010000002.1"/>
</dbReference>
<protein>
    <recommendedName>
        <fullName evidence="4">MSP domain-containing protein</fullName>
    </recommendedName>
</protein>
<feature type="transmembrane region" description="Helical" evidence="1">
    <location>
        <begin position="126"/>
        <end position="151"/>
    </location>
</feature>
<keyword evidence="1" id="KW-0472">Membrane</keyword>
<comment type="caution">
    <text evidence="2">The sequence shown here is derived from an EMBL/GenBank/DDBJ whole genome shotgun (WGS) entry which is preliminary data.</text>
</comment>
<organism evidence="2 3">
    <name type="scientific">Microlunatus panaciterrae</name>
    <dbReference type="NCBI Taxonomy" id="400768"/>
    <lineage>
        <taxon>Bacteria</taxon>
        <taxon>Bacillati</taxon>
        <taxon>Actinomycetota</taxon>
        <taxon>Actinomycetes</taxon>
        <taxon>Propionibacteriales</taxon>
        <taxon>Propionibacteriaceae</taxon>
        <taxon>Microlunatus</taxon>
    </lineage>
</organism>
<evidence type="ECO:0008006" key="4">
    <source>
        <dbReference type="Google" id="ProtNLM"/>
    </source>
</evidence>